<dbReference type="Proteomes" id="UP000777935">
    <property type="component" value="Unassembled WGS sequence"/>
</dbReference>
<dbReference type="PANTHER" id="PTHR31901:SF9">
    <property type="entry name" value="GH3 DOMAIN-CONTAINING PROTEIN"/>
    <property type="match status" value="1"/>
</dbReference>
<organism evidence="2 3">
    <name type="scientific">Parasulfitobacter algicola</name>
    <dbReference type="NCBI Taxonomy" id="2614809"/>
    <lineage>
        <taxon>Bacteria</taxon>
        <taxon>Pseudomonadati</taxon>
        <taxon>Pseudomonadota</taxon>
        <taxon>Alphaproteobacteria</taxon>
        <taxon>Rhodobacterales</taxon>
        <taxon>Roseobacteraceae</taxon>
        <taxon>Parasulfitobacter</taxon>
    </lineage>
</organism>
<dbReference type="RefSeq" id="WP_174135093.1">
    <property type="nucleotide sequence ID" value="NZ_JABUFE010000001.1"/>
</dbReference>
<keyword evidence="3" id="KW-1185">Reference proteome</keyword>
<evidence type="ECO:0000313" key="3">
    <source>
        <dbReference type="Proteomes" id="UP000777935"/>
    </source>
</evidence>
<evidence type="ECO:0000259" key="1">
    <source>
        <dbReference type="Pfam" id="PF23571"/>
    </source>
</evidence>
<protein>
    <submittedName>
        <fullName evidence="2">GH3 auxin-responsive promoter family protein</fullName>
    </submittedName>
</protein>
<dbReference type="Pfam" id="PF23571">
    <property type="entry name" value="GH3_M"/>
    <property type="match status" value="1"/>
</dbReference>
<feature type="domain" description="GH3 middle" evidence="1">
    <location>
        <begin position="319"/>
        <end position="380"/>
    </location>
</feature>
<dbReference type="EMBL" id="JABUFE010000001">
    <property type="protein sequence ID" value="NSX53786.1"/>
    <property type="molecule type" value="Genomic_DNA"/>
</dbReference>
<name>A0ABX2IP77_9RHOB</name>
<reference evidence="2 3" key="1">
    <citation type="submission" date="2020-06" db="EMBL/GenBank/DDBJ databases">
        <title>Sulfitobacter algicola sp. nov., isolated from green algae.</title>
        <authorList>
            <person name="Wang C."/>
        </authorList>
    </citation>
    <scope>NUCLEOTIDE SEQUENCE [LARGE SCALE GENOMIC DNA]</scope>
    <source>
        <strain evidence="2 3">1151</strain>
    </source>
</reference>
<proteinExistence type="predicted"/>
<gene>
    <name evidence="2" type="ORF">HRQ87_03130</name>
</gene>
<comment type="caution">
    <text evidence="2">The sequence shown here is derived from an EMBL/GenBank/DDBJ whole genome shotgun (WGS) entry which is preliminary data.</text>
</comment>
<dbReference type="InterPro" id="IPR055377">
    <property type="entry name" value="GH3_M"/>
</dbReference>
<dbReference type="InterPro" id="IPR004993">
    <property type="entry name" value="GH3"/>
</dbReference>
<evidence type="ECO:0000313" key="2">
    <source>
        <dbReference type="EMBL" id="NSX53786.1"/>
    </source>
</evidence>
<dbReference type="PANTHER" id="PTHR31901">
    <property type="entry name" value="GH3 DOMAIN-CONTAINING PROTEIN"/>
    <property type="match status" value="1"/>
</dbReference>
<dbReference type="Pfam" id="PF03321">
    <property type="entry name" value="GH3"/>
    <property type="match status" value="1"/>
</dbReference>
<accession>A0ABX2IP77</accession>
<sequence length="511" mass="56739">MGWSSLLELGRPMLASYHKSALQPKKQQICYLTNLLRENARSQFGRDHSFSDIMTLDAFQANVPISAYQDLKPYIDQIIAGDHTALTSDPTIMFELTGGSSGGQKHIPFNTRLLSDFQRSILPWFSDFLTHYPKIMSGRAYFAISPVMQTQSDVGGLPVGLPSDAAYFGAEAASHIADVSVYSPSLSDPERWSIATAAWLAATHDLTLISVWSPTFLTGILDTITQNPDQVAKAIHDGDFGIPVNPEQAKLVEHGPSHLWPDLTIVSTWADASSAPFFSDLQSRLPDIYLQPKGLLATEGVFTFPLCDAANPVPALHSAFLEFEDEHRKIFTVDALSKGETYDLIVTNTGGFYRYRIGDRVQCTGYYNGSDLPMLKFMGRSGQTVDLVGEKLTEDFVLSCMHDLGFPCILIPRYDHPCRYDIGIDANVTPRPDIAEQIDECLKTNPQYAYARAIGQLARPQVIQYTDLLDRYIAFRLTQGHRLSDIKVPVLLKPGVDSYDIWGKGKELQTC</sequence>